<dbReference type="AlphaFoldDB" id="A0A1F4YGL2"/>
<evidence type="ECO:0008006" key="4">
    <source>
        <dbReference type="Google" id="ProtNLM"/>
    </source>
</evidence>
<evidence type="ECO:0000256" key="1">
    <source>
        <dbReference type="SAM" id="MobiDB-lite"/>
    </source>
</evidence>
<comment type="caution">
    <text evidence="2">The sequence shown here is derived from an EMBL/GenBank/DDBJ whole genome shotgun (WGS) entry which is preliminary data.</text>
</comment>
<dbReference type="EMBL" id="MEXH01000002">
    <property type="protein sequence ID" value="OGC93014.1"/>
    <property type="molecule type" value="Genomic_DNA"/>
</dbReference>
<feature type="region of interest" description="Disordered" evidence="1">
    <location>
        <begin position="248"/>
        <end position="273"/>
    </location>
</feature>
<dbReference type="PANTHER" id="PTHR47618:SF1">
    <property type="entry name" value="BIFUNCTIONAL OLIGORIBONUCLEASE AND PAP PHOSPHATASE NRNA"/>
    <property type="match status" value="1"/>
</dbReference>
<dbReference type="Gene3D" id="3.90.1640.10">
    <property type="entry name" value="inorganic pyrophosphatase (n-terminal core)"/>
    <property type="match status" value="1"/>
</dbReference>
<dbReference type="InterPro" id="IPR051319">
    <property type="entry name" value="Oligoribo/pAp-PDE_c-di-AMP_PDE"/>
</dbReference>
<protein>
    <recommendedName>
        <fullName evidence="4">DDH domain-containing protein</fullName>
    </recommendedName>
</protein>
<reference evidence="2 3" key="1">
    <citation type="journal article" date="2016" name="Nat. Commun.">
        <title>Thousands of microbial genomes shed light on interconnected biogeochemical processes in an aquifer system.</title>
        <authorList>
            <person name="Anantharaman K."/>
            <person name="Brown C.T."/>
            <person name="Hug L.A."/>
            <person name="Sharon I."/>
            <person name="Castelle C.J."/>
            <person name="Probst A.J."/>
            <person name="Thomas B.C."/>
            <person name="Singh A."/>
            <person name="Wilkins M.J."/>
            <person name="Karaoz U."/>
            <person name="Brodie E.L."/>
            <person name="Williams K.H."/>
            <person name="Hubbard S.S."/>
            <person name="Banfield J.F."/>
        </authorList>
    </citation>
    <scope>NUCLEOTIDE SEQUENCE [LARGE SCALE GENOMIC DNA]</scope>
</reference>
<proteinExistence type="predicted"/>
<evidence type="ECO:0000313" key="2">
    <source>
        <dbReference type="EMBL" id="OGC93014.1"/>
    </source>
</evidence>
<evidence type="ECO:0000313" key="3">
    <source>
        <dbReference type="Proteomes" id="UP000178176"/>
    </source>
</evidence>
<dbReference type="Proteomes" id="UP000178176">
    <property type="component" value="Unassembled WGS sequence"/>
</dbReference>
<organism evidence="2 3">
    <name type="scientific">Candidatus Amesbacteria bacterium RIFCSPHIGHO2_01_FULL_48_32b</name>
    <dbReference type="NCBI Taxonomy" id="1797253"/>
    <lineage>
        <taxon>Bacteria</taxon>
        <taxon>Candidatus Amesiibacteriota</taxon>
    </lineage>
</organism>
<accession>A0A1F4YGL2</accession>
<dbReference type="PANTHER" id="PTHR47618">
    <property type="entry name" value="BIFUNCTIONAL OLIGORIBONUCLEASE AND PAP PHOSPHATASE NRNA"/>
    <property type="match status" value="1"/>
</dbReference>
<sequence length="289" mass="31176">MARPDVSSIRSLLSSSQSVALLLPAHPSYDAVSAILALKLSFDAVGKSTLVACPDPIIVEFNRLIGIDTVTSMFGGRDLIIAFPEQTEHVDKVTYNIEAGELRLVVTPKQSAPTLDHRRLKFISGSHHADAIMLVDVDSLTDLGHIYEQGKEAFRASEKMVSLTRNLPAQNYTPHQVYDPLALSLSELVVYLIESLSLPLPADAATNLLAGLERATQNFQHPEISASAFETAARLIKSGARRHADQISAADFPSGSIPASPGTAESVAEIKGPPDDWMAPKVYRGPMLQ</sequence>
<name>A0A1F4YGL2_9BACT</name>
<dbReference type="SUPFAM" id="SSF64182">
    <property type="entry name" value="DHH phosphoesterases"/>
    <property type="match status" value="1"/>
</dbReference>
<gene>
    <name evidence="2" type="ORF">A2876_00490</name>
</gene>
<dbReference type="InterPro" id="IPR038763">
    <property type="entry name" value="DHH_sf"/>
</dbReference>